<dbReference type="InterPro" id="IPR050572">
    <property type="entry name" value="Fe-S_Ferredoxin"/>
</dbReference>
<dbReference type="GO" id="GO:0005737">
    <property type="term" value="C:cytoplasm"/>
    <property type="evidence" value="ECO:0007669"/>
    <property type="project" value="UniProtKB-SubCell"/>
</dbReference>
<evidence type="ECO:0000256" key="5">
    <source>
        <dbReference type="ARBA" id="ARBA00023014"/>
    </source>
</evidence>
<feature type="binding site" evidence="6">
    <location>
        <position position="143"/>
    </location>
    <ligand>
        <name>[4Fe-4S] cluster</name>
        <dbReference type="ChEBI" id="CHEBI:49883"/>
        <label>3</label>
    </ligand>
</feature>
<dbReference type="GO" id="GO:0051539">
    <property type="term" value="F:4 iron, 4 sulfur cluster binding"/>
    <property type="evidence" value="ECO:0007669"/>
    <property type="project" value="UniProtKB-UniRule"/>
</dbReference>
<feature type="binding site" evidence="6">
    <location>
        <position position="140"/>
    </location>
    <ligand>
        <name>[4Fe-4S] cluster</name>
        <dbReference type="ChEBI" id="CHEBI:49883"/>
        <label>3</label>
    </ligand>
</feature>
<dbReference type="PANTHER" id="PTHR43687:SF1">
    <property type="entry name" value="FERREDOXIN III"/>
    <property type="match status" value="1"/>
</dbReference>
<dbReference type="Gene3D" id="3.30.70.20">
    <property type="match status" value="2"/>
</dbReference>
<dbReference type="Proteomes" id="UP000318590">
    <property type="component" value="Unassembled WGS sequence"/>
</dbReference>
<dbReference type="GO" id="GO:0046872">
    <property type="term" value="F:metal ion binding"/>
    <property type="evidence" value="ECO:0007669"/>
    <property type="project" value="UniProtKB-KW"/>
</dbReference>
<dbReference type="NCBIfam" id="TIGR00402">
    <property type="entry name" value="napF"/>
    <property type="match status" value="1"/>
</dbReference>
<feature type="binding site" evidence="6">
    <location>
        <position position="150"/>
    </location>
    <ligand>
        <name>[4Fe-4S] cluster</name>
        <dbReference type="ChEBI" id="CHEBI:49883"/>
        <label>3</label>
    </ligand>
</feature>
<dbReference type="SUPFAM" id="SSF54862">
    <property type="entry name" value="4Fe-4S ferredoxins"/>
    <property type="match status" value="1"/>
</dbReference>
<accession>A0A547QA25</accession>
<evidence type="ECO:0000256" key="2">
    <source>
        <dbReference type="ARBA" id="ARBA00022723"/>
    </source>
</evidence>
<keyword evidence="2 6" id="KW-0479">Metal-binding</keyword>
<keyword evidence="5 6" id="KW-0411">Iron-sulfur</keyword>
<evidence type="ECO:0000259" key="7">
    <source>
        <dbReference type="PROSITE" id="PS51379"/>
    </source>
</evidence>
<protein>
    <recommendedName>
        <fullName evidence="6">Ferredoxin-type protein NapF</fullName>
    </recommendedName>
</protein>
<comment type="subcellular location">
    <subcellularLocation>
        <location evidence="6">Cytoplasm</location>
    </subcellularLocation>
</comment>
<dbReference type="InterPro" id="IPR004496">
    <property type="entry name" value="NapF"/>
</dbReference>
<dbReference type="AlphaFoldDB" id="A0A547QA25"/>
<keyword evidence="4 6" id="KW-0408">Iron</keyword>
<dbReference type="InterPro" id="IPR017896">
    <property type="entry name" value="4Fe4S_Fe-S-bd"/>
</dbReference>
<feature type="domain" description="4Fe-4S ferredoxin-type" evidence="7">
    <location>
        <begin position="131"/>
        <end position="160"/>
    </location>
</feature>
<feature type="binding site" evidence="6">
    <location>
        <position position="71"/>
    </location>
    <ligand>
        <name>[4Fe-4S] cluster</name>
        <dbReference type="ChEBI" id="CHEBI:49883"/>
        <label>2</label>
    </ligand>
</feature>
<evidence type="ECO:0000313" key="9">
    <source>
        <dbReference type="Proteomes" id="UP000318590"/>
    </source>
</evidence>
<feature type="binding site" evidence="6">
    <location>
        <position position="36"/>
    </location>
    <ligand>
        <name>[4Fe-4S] cluster</name>
        <dbReference type="ChEBI" id="CHEBI:49883"/>
        <label>1</label>
    </ligand>
</feature>
<comment type="caution">
    <text evidence="8">The sequence shown here is derived from an EMBL/GenBank/DDBJ whole genome shotgun (WGS) entry which is preliminary data.</text>
</comment>
<evidence type="ECO:0000313" key="8">
    <source>
        <dbReference type="EMBL" id="TRD23245.1"/>
    </source>
</evidence>
<feature type="binding site" evidence="6">
    <location>
        <position position="78"/>
    </location>
    <ligand>
        <name>[4Fe-4S] cluster</name>
        <dbReference type="ChEBI" id="CHEBI:49883"/>
        <label>2</label>
    </ligand>
</feature>
<feature type="domain" description="4Fe-4S ferredoxin-type" evidence="7">
    <location>
        <begin position="26"/>
        <end position="56"/>
    </location>
</feature>
<dbReference type="Pfam" id="PF12838">
    <property type="entry name" value="Fer4_7"/>
    <property type="match status" value="1"/>
</dbReference>
<dbReference type="CDD" id="cd10564">
    <property type="entry name" value="NapF_like"/>
    <property type="match status" value="1"/>
</dbReference>
<keyword evidence="9" id="KW-1185">Reference proteome</keyword>
<dbReference type="EMBL" id="VFSV01000002">
    <property type="protein sequence ID" value="TRD23245.1"/>
    <property type="molecule type" value="Genomic_DNA"/>
</dbReference>
<comment type="function">
    <text evidence="6">Could be involved in the maturation of NapA, the catalytic subunit of the periplasmic nitrate reductase, before its export into the periplasm.</text>
</comment>
<gene>
    <name evidence="6 8" type="primary">napF</name>
    <name evidence="8" type="ORF">FEV53_01425</name>
</gene>
<feature type="binding site" evidence="6">
    <location>
        <position position="46"/>
    </location>
    <ligand>
        <name>[4Fe-4S] cluster</name>
        <dbReference type="ChEBI" id="CHEBI:49883"/>
        <label>1</label>
    </ligand>
</feature>
<dbReference type="Pfam" id="PF13187">
    <property type="entry name" value="Fer4_9"/>
    <property type="match status" value="1"/>
</dbReference>
<keyword evidence="3 6" id="KW-0677">Repeat</keyword>
<evidence type="ECO:0000256" key="1">
    <source>
        <dbReference type="ARBA" id="ARBA00022485"/>
    </source>
</evidence>
<comment type="subunit">
    <text evidence="6">Interacts with the cytoplasmic NapA precursor.</text>
</comment>
<proteinExistence type="inferred from homology"/>
<dbReference type="OrthoDB" id="9800445at2"/>
<feature type="binding site" evidence="6">
    <location>
        <position position="146"/>
    </location>
    <ligand>
        <name>[4Fe-4S] cluster</name>
        <dbReference type="ChEBI" id="CHEBI:49883"/>
        <label>3</label>
    </ligand>
</feature>
<feature type="binding site" evidence="6">
    <location>
        <position position="68"/>
    </location>
    <ligand>
        <name>[4Fe-4S] cluster</name>
        <dbReference type="ChEBI" id="CHEBI:49883"/>
        <label>2</label>
    </ligand>
</feature>
<feature type="domain" description="4Fe-4S ferredoxin-type" evidence="7">
    <location>
        <begin position="57"/>
        <end position="88"/>
    </location>
</feature>
<dbReference type="PROSITE" id="PS51379">
    <property type="entry name" value="4FE4S_FER_2"/>
    <property type="match status" value="3"/>
</dbReference>
<dbReference type="PROSITE" id="PS00198">
    <property type="entry name" value="4FE4S_FER_1"/>
    <property type="match status" value="2"/>
</dbReference>
<feature type="binding site" evidence="6">
    <location>
        <position position="74"/>
    </location>
    <ligand>
        <name>[4Fe-4S] cluster</name>
        <dbReference type="ChEBI" id="CHEBI:49883"/>
        <label>2</label>
    </ligand>
</feature>
<comment type="similarity">
    <text evidence="6">Belongs to the NapF family.</text>
</comment>
<dbReference type="PANTHER" id="PTHR43687">
    <property type="entry name" value="ADENYLYLSULFATE REDUCTASE, BETA SUBUNIT"/>
    <property type="match status" value="1"/>
</dbReference>
<name>A0A547QA25_9RHOB</name>
<dbReference type="InterPro" id="IPR017900">
    <property type="entry name" value="4Fe4S_Fe_S_CS"/>
</dbReference>
<sequence length="169" mass="17662">MIPDSSRRNLLRGKLRRIDGKVMRPPGASVQFDALCDDCGACARACPEGIVVRSDSGGPVLDFSYGACTFCNQCVQACPTGALTEEASGDWPWTAKVLDSCLSLAGVTCRACDDACAPRAIRFRLMTGGRALPDLDPATCTGCGACAHTCPAGAIAFTRHTPAKTEMTA</sequence>
<feature type="binding site" evidence="6">
    <location>
        <position position="42"/>
    </location>
    <ligand>
        <name>[4Fe-4S] cluster</name>
        <dbReference type="ChEBI" id="CHEBI:49883"/>
        <label>1</label>
    </ligand>
</feature>
<keyword evidence="1 6" id="KW-0004">4Fe-4S</keyword>
<organism evidence="8 9">
    <name type="scientific">Palleronia caenipelagi</name>
    <dbReference type="NCBI Taxonomy" id="2489174"/>
    <lineage>
        <taxon>Bacteria</taxon>
        <taxon>Pseudomonadati</taxon>
        <taxon>Pseudomonadota</taxon>
        <taxon>Alphaproteobacteria</taxon>
        <taxon>Rhodobacterales</taxon>
        <taxon>Roseobacteraceae</taxon>
        <taxon>Palleronia</taxon>
    </lineage>
</organism>
<evidence type="ECO:0000256" key="4">
    <source>
        <dbReference type="ARBA" id="ARBA00023004"/>
    </source>
</evidence>
<evidence type="ECO:0000256" key="6">
    <source>
        <dbReference type="HAMAP-Rule" id="MF_02201"/>
    </source>
</evidence>
<dbReference type="RefSeq" id="WP_142833036.1">
    <property type="nucleotide sequence ID" value="NZ_VFSV01000002.1"/>
</dbReference>
<evidence type="ECO:0000256" key="3">
    <source>
        <dbReference type="ARBA" id="ARBA00022737"/>
    </source>
</evidence>
<feature type="binding site" evidence="6">
    <location>
        <position position="39"/>
    </location>
    <ligand>
        <name>[4Fe-4S] cluster</name>
        <dbReference type="ChEBI" id="CHEBI:49883"/>
        <label>1</label>
    </ligand>
</feature>
<reference evidence="8 9" key="1">
    <citation type="submission" date="2019-06" db="EMBL/GenBank/DDBJ databases">
        <title>Paenimaribius caenipelagi gen. nov., sp. nov., isolated from a tidal flat.</title>
        <authorList>
            <person name="Yoon J.-H."/>
        </authorList>
    </citation>
    <scope>NUCLEOTIDE SEQUENCE [LARGE SCALE GENOMIC DNA]</scope>
    <source>
        <strain evidence="8 9">JBTF-M29</strain>
    </source>
</reference>
<comment type="cofactor">
    <cofactor evidence="6">
        <name>[4Fe-4S] cluster</name>
        <dbReference type="ChEBI" id="CHEBI:49883"/>
    </cofactor>
</comment>
<keyword evidence="6" id="KW-0963">Cytoplasm</keyword>
<dbReference type="HAMAP" id="MF_02201">
    <property type="entry name" value="NapF"/>
    <property type="match status" value="1"/>
</dbReference>